<sequence length="66" mass="7538">MAETPQSISLQVVCIFISFNQSKYWGKGRKTVAVADIKISQQVICIFLSFGQSKNWGKRKENCHRC</sequence>
<dbReference type="InParanoid" id="A0A059ADV5"/>
<proteinExistence type="predicted"/>
<reference evidence="1" key="1">
    <citation type="submission" date="2013-07" db="EMBL/GenBank/DDBJ databases">
        <title>The genome of Eucalyptus grandis.</title>
        <authorList>
            <person name="Schmutz J."/>
            <person name="Hayes R."/>
            <person name="Myburg A."/>
            <person name="Tuskan G."/>
            <person name="Grattapaglia D."/>
            <person name="Rokhsar D.S."/>
        </authorList>
    </citation>
    <scope>NUCLEOTIDE SEQUENCE</scope>
    <source>
        <tissue evidence="1">Leaf extractions</tissue>
    </source>
</reference>
<evidence type="ECO:0000313" key="1">
    <source>
        <dbReference type="EMBL" id="KCW51555.1"/>
    </source>
</evidence>
<dbReference type="AlphaFoldDB" id="A0A059ADV5"/>
<dbReference type="Gramene" id="KCW51555">
    <property type="protein sequence ID" value="KCW51555"/>
    <property type="gene ID" value="EUGRSUZ_J01065"/>
</dbReference>
<protein>
    <submittedName>
        <fullName evidence="1">Uncharacterized protein</fullName>
    </submittedName>
</protein>
<gene>
    <name evidence="1" type="ORF">EUGRSUZ_J01065</name>
</gene>
<accession>A0A059ADV5</accession>
<dbReference type="EMBL" id="KK198762">
    <property type="protein sequence ID" value="KCW51555.1"/>
    <property type="molecule type" value="Genomic_DNA"/>
</dbReference>
<organism evidence="1">
    <name type="scientific">Eucalyptus grandis</name>
    <name type="common">Flooded gum</name>
    <dbReference type="NCBI Taxonomy" id="71139"/>
    <lineage>
        <taxon>Eukaryota</taxon>
        <taxon>Viridiplantae</taxon>
        <taxon>Streptophyta</taxon>
        <taxon>Embryophyta</taxon>
        <taxon>Tracheophyta</taxon>
        <taxon>Spermatophyta</taxon>
        <taxon>Magnoliopsida</taxon>
        <taxon>eudicotyledons</taxon>
        <taxon>Gunneridae</taxon>
        <taxon>Pentapetalae</taxon>
        <taxon>rosids</taxon>
        <taxon>malvids</taxon>
        <taxon>Myrtales</taxon>
        <taxon>Myrtaceae</taxon>
        <taxon>Myrtoideae</taxon>
        <taxon>Eucalypteae</taxon>
        <taxon>Eucalyptus</taxon>
    </lineage>
</organism>
<name>A0A059ADV5_EUCGR</name>